<accession>A0A2P2JMX4</accession>
<dbReference type="EMBL" id="GGEC01014337">
    <property type="protein sequence ID" value="MBW94820.1"/>
    <property type="molecule type" value="Transcribed_RNA"/>
</dbReference>
<proteinExistence type="predicted"/>
<sequence>MKKKNSTYNDPIMESYHHSLLDPASNGYKGISSRNTFIFNKWNGFPCSYSQWHIHFKFIGVISFHANCSIMRASQFQERKLPIACEILGVIKRFDCYFRSLRN</sequence>
<dbReference type="AlphaFoldDB" id="A0A2P2JMX4"/>
<organism evidence="1">
    <name type="scientific">Rhizophora mucronata</name>
    <name type="common">Asiatic mangrove</name>
    <dbReference type="NCBI Taxonomy" id="61149"/>
    <lineage>
        <taxon>Eukaryota</taxon>
        <taxon>Viridiplantae</taxon>
        <taxon>Streptophyta</taxon>
        <taxon>Embryophyta</taxon>
        <taxon>Tracheophyta</taxon>
        <taxon>Spermatophyta</taxon>
        <taxon>Magnoliopsida</taxon>
        <taxon>eudicotyledons</taxon>
        <taxon>Gunneridae</taxon>
        <taxon>Pentapetalae</taxon>
        <taxon>rosids</taxon>
        <taxon>fabids</taxon>
        <taxon>Malpighiales</taxon>
        <taxon>Rhizophoraceae</taxon>
        <taxon>Rhizophora</taxon>
    </lineage>
</organism>
<evidence type="ECO:0000313" key="1">
    <source>
        <dbReference type="EMBL" id="MBW94820.1"/>
    </source>
</evidence>
<reference evidence="1" key="1">
    <citation type="submission" date="2018-02" db="EMBL/GenBank/DDBJ databases">
        <title>Rhizophora mucronata_Transcriptome.</title>
        <authorList>
            <person name="Meera S.P."/>
            <person name="Sreeshan A."/>
            <person name="Augustine A."/>
        </authorList>
    </citation>
    <scope>NUCLEOTIDE SEQUENCE</scope>
    <source>
        <tissue evidence="1">Leaf</tissue>
    </source>
</reference>
<protein>
    <submittedName>
        <fullName evidence="1">Uncharacterized protein</fullName>
    </submittedName>
</protein>
<name>A0A2P2JMX4_RHIMU</name>